<reference evidence="2 3" key="1">
    <citation type="submission" date="2018-05" db="EMBL/GenBank/DDBJ databases">
        <authorList>
            <person name="Lanie J.A."/>
            <person name="Ng W.-L."/>
            <person name="Kazmierczak K.M."/>
            <person name="Andrzejewski T.M."/>
            <person name="Davidsen T.M."/>
            <person name="Wayne K.J."/>
            <person name="Tettelin H."/>
            <person name="Glass J.I."/>
            <person name="Rusch D."/>
            <person name="Podicherti R."/>
            <person name="Tsui H.-C.T."/>
            <person name="Winkler M.E."/>
        </authorList>
    </citation>
    <scope>NUCLEOTIDE SEQUENCE [LARGE SCALE GENOMIC DNA]</scope>
    <source>
        <strain evidence="2 3">BUT-10</strain>
    </source>
</reference>
<sequence length="135" mass="13791">MLRVFAVAGLSLTLLAACSPGADKAASADPNAGLDSEILAWRTDLEASHPTCAAKVEGKGCQDFQVMCKGLQEISADETAKGVASKVVAAMTFASRNPDGSTGKSGSAFAVFTKANGAWARAESPPVNMRTCAPL</sequence>
<dbReference type="Proteomes" id="UP000249524">
    <property type="component" value="Unassembled WGS sequence"/>
</dbReference>
<keyword evidence="1" id="KW-0732">Signal</keyword>
<evidence type="ECO:0000256" key="1">
    <source>
        <dbReference type="SAM" id="SignalP"/>
    </source>
</evidence>
<dbReference type="AlphaFoldDB" id="A0A328BBY4"/>
<accession>A0A328BBY4</accession>
<dbReference type="PROSITE" id="PS51257">
    <property type="entry name" value="PROKAR_LIPOPROTEIN"/>
    <property type="match status" value="1"/>
</dbReference>
<feature type="signal peptide" evidence="1">
    <location>
        <begin position="1"/>
        <end position="16"/>
    </location>
</feature>
<organism evidence="2 3">
    <name type="scientific">Phenylobacterium kunshanense</name>
    <dbReference type="NCBI Taxonomy" id="1445034"/>
    <lineage>
        <taxon>Bacteria</taxon>
        <taxon>Pseudomonadati</taxon>
        <taxon>Pseudomonadota</taxon>
        <taxon>Alphaproteobacteria</taxon>
        <taxon>Caulobacterales</taxon>
        <taxon>Caulobacteraceae</taxon>
        <taxon>Phenylobacterium</taxon>
    </lineage>
</organism>
<keyword evidence="3" id="KW-1185">Reference proteome</keyword>
<protein>
    <recommendedName>
        <fullName evidence="4">Lipoprotein</fullName>
    </recommendedName>
</protein>
<dbReference type="EMBL" id="QFYS01000008">
    <property type="protein sequence ID" value="RAK63304.1"/>
    <property type="molecule type" value="Genomic_DNA"/>
</dbReference>
<dbReference type="OrthoDB" id="7210773at2"/>
<evidence type="ECO:0008006" key="4">
    <source>
        <dbReference type="Google" id="ProtNLM"/>
    </source>
</evidence>
<proteinExistence type="predicted"/>
<gene>
    <name evidence="2" type="ORF">DJ019_16365</name>
</gene>
<dbReference type="RefSeq" id="WP_111277144.1">
    <property type="nucleotide sequence ID" value="NZ_QFYS01000008.1"/>
</dbReference>
<evidence type="ECO:0000313" key="3">
    <source>
        <dbReference type="Proteomes" id="UP000249524"/>
    </source>
</evidence>
<comment type="caution">
    <text evidence="2">The sequence shown here is derived from an EMBL/GenBank/DDBJ whole genome shotgun (WGS) entry which is preliminary data.</text>
</comment>
<name>A0A328BBY4_9CAUL</name>
<feature type="chain" id="PRO_5016394159" description="Lipoprotein" evidence="1">
    <location>
        <begin position="17"/>
        <end position="135"/>
    </location>
</feature>
<evidence type="ECO:0000313" key="2">
    <source>
        <dbReference type="EMBL" id="RAK63304.1"/>
    </source>
</evidence>